<keyword evidence="3 6" id="KW-0812">Transmembrane</keyword>
<dbReference type="SUPFAM" id="SSF160240">
    <property type="entry name" value="Cation efflux protein cytoplasmic domain-like"/>
    <property type="match status" value="1"/>
</dbReference>
<evidence type="ECO:0000256" key="5">
    <source>
        <dbReference type="ARBA" id="ARBA00023136"/>
    </source>
</evidence>
<dbReference type="Proteomes" id="UP000297540">
    <property type="component" value="Unassembled WGS sequence"/>
</dbReference>
<sequence>MASSKTSIYAALAANLLIAVTKFVAGGISNSAAMVSEGVHSLVDTVNELFLLLGLARSKKLPDATHPFGYGKELYFWSFIVSIMIFGLGGGVSIYQGIAHIIKPEALGDPTINYWVLSLSIVFEGASLIVAVKQFNQVRGDRPFWQAVVRSKDPSSFLVLFEDAAAVAGLFVVMICVYLSHRFNQPYIDGVASLLVGLILIVVSAILARESRSLLMGEGVSTQTRDKICRIVENDQDVVKVMHILSTYQSPSEVLLMLIVAFNEKMDTSDINVAIDRIRDQVKAEFKFVRFVVIQPESLEHHVLWNDESY</sequence>
<feature type="transmembrane region" description="Helical" evidence="6">
    <location>
        <begin position="187"/>
        <end position="208"/>
    </location>
</feature>
<comment type="subcellular location">
    <subcellularLocation>
        <location evidence="1">Membrane</location>
        <topology evidence="1">Multi-pass membrane protein</topology>
    </subcellularLocation>
</comment>
<dbReference type="GO" id="GO:0008324">
    <property type="term" value="F:monoatomic cation transmembrane transporter activity"/>
    <property type="evidence" value="ECO:0007669"/>
    <property type="project" value="InterPro"/>
</dbReference>
<dbReference type="PANTHER" id="PTHR13414:SF9">
    <property type="entry name" value="PROTON-COUPLED ZINC ANTIPORTER SLC30A9, MITOCHONDRIAL"/>
    <property type="match status" value="1"/>
</dbReference>
<feature type="domain" description="Cation efflux protein transmembrane" evidence="7">
    <location>
        <begin position="9"/>
        <end position="216"/>
    </location>
</feature>
<dbReference type="InterPro" id="IPR040177">
    <property type="entry name" value="SLC30A9"/>
</dbReference>
<proteinExistence type="predicted"/>
<dbReference type="InterPro" id="IPR027470">
    <property type="entry name" value="Cation_efflux_CTD"/>
</dbReference>
<evidence type="ECO:0000313" key="10">
    <source>
        <dbReference type="Proteomes" id="UP000297540"/>
    </source>
</evidence>
<dbReference type="GO" id="GO:0006829">
    <property type="term" value="P:zinc ion transport"/>
    <property type="evidence" value="ECO:0007669"/>
    <property type="project" value="InterPro"/>
</dbReference>
<keyword evidence="4 6" id="KW-1133">Transmembrane helix</keyword>
<feature type="transmembrane region" description="Helical" evidence="6">
    <location>
        <begin position="74"/>
        <end position="95"/>
    </location>
</feature>
<dbReference type="SUPFAM" id="SSF161111">
    <property type="entry name" value="Cation efflux protein transmembrane domain-like"/>
    <property type="match status" value="1"/>
</dbReference>
<dbReference type="RefSeq" id="WP_133232087.1">
    <property type="nucleotide sequence ID" value="NZ_SOZE01000014.1"/>
</dbReference>
<dbReference type="Gene3D" id="3.30.70.1350">
    <property type="entry name" value="Cation efflux protein, cytoplasmic domain"/>
    <property type="match status" value="1"/>
</dbReference>
<evidence type="ECO:0000256" key="6">
    <source>
        <dbReference type="SAM" id="Phobius"/>
    </source>
</evidence>
<protein>
    <submittedName>
        <fullName evidence="9">Cation transporter</fullName>
    </submittedName>
</protein>
<feature type="transmembrane region" description="Helical" evidence="6">
    <location>
        <begin position="157"/>
        <end position="181"/>
    </location>
</feature>
<feature type="transmembrane region" description="Helical" evidence="6">
    <location>
        <begin position="115"/>
        <end position="136"/>
    </location>
</feature>
<dbReference type="NCBIfam" id="TIGR01297">
    <property type="entry name" value="CDF"/>
    <property type="match status" value="1"/>
</dbReference>
<dbReference type="Gene3D" id="1.20.1510.10">
    <property type="entry name" value="Cation efflux protein transmembrane domain"/>
    <property type="match status" value="1"/>
</dbReference>
<dbReference type="EMBL" id="SOZE01000014">
    <property type="protein sequence ID" value="TFF36687.1"/>
    <property type="molecule type" value="Genomic_DNA"/>
</dbReference>
<dbReference type="Pfam" id="PF01545">
    <property type="entry name" value="Cation_efflux"/>
    <property type="match status" value="1"/>
</dbReference>
<dbReference type="AlphaFoldDB" id="A0A4Y8SDM9"/>
<dbReference type="Pfam" id="PF16916">
    <property type="entry name" value="ZT_dimer"/>
    <property type="match status" value="1"/>
</dbReference>
<dbReference type="PANTHER" id="PTHR13414">
    <property type="entry name" value="HUEL-CATION TRANSPORTER"/>
    <property type="match status" value="1"/>
</dbReference>
<dbReference type="InterPro" id="IPR027469">
    <property type="entry name" value="Cation_efflux_TMD_sf"/>
</dbReference>
<reference evidence="9 10" key="1">
    <citation type="journal article" date="2017" name="Int. J. Syst. Evol. Microbiol.">
        <title>Mucilaginibacterpsychrotolerans sp. nov., isolated from peatlands.</title>
        <authorList>
            <person name="Deng Y."/>
            <person name="Shen L."/>
            <person name="Xu B."/>
            <person name="Liu Y."/>
            <person name="Gu Z."/>
            <person name="Liu H."/>
            <person name="Zhou Y."/>
        </authorList>
    </citation>
    <scope>NUCLEOTIDE SEQUENCE [LARGE SCALE GENOMIC DNA]</scope>
    <source>
        <strain evidence="9 10">NH7-4</strain>
    </source>
</reference>
<gene>
    <name evidence="9" type="ORF">E2R66_14635</name>
</gene>
<evidence type="ECO:0000259" key="8">
    <source>
        <dbReference type="Pfam" id="PF16916"/>
    </source>
</evidence>
<feature type="transmembrane region" description="Helical" evidence="6">
    <location>
        <begin position="6"/>
        <end position="25"/>
    </location>
</feature>
<evidence type="ECO:0000259" key="7">
    <source>
        <dbReference type="Pfam" id="PF01545"/>
    </source>
</evidence>
<dbReference type="InterPro" id="IPR058533">
    <property type="entry name" value="Cation_efflux_TM"/>
</dbReference>
<evidence type="ECO:0000256" key="4">
    <source>
        <dbReference type="ARBA" id="ARBA00022989"/>
    </source>
</evidence>
<evidence type="ECO:0000256" key="3">
    <source>
        <dbReference type="ARBA" id="ARBA00022692"/>
    </source>
</evidence>
<comment type="caution">
    <text evidence="9">The sequence shown here is derived from an EMBL/GenBank/DDBJ whole genome shotgun (WGS) entry which is preliminary data.</text>
</comment>
<keyword evidence="2" id="KW-0813">Transport</keyword>
<dbReference type="InterPro" id="IPR036837">
    <property type="entry name" value="Cation_efflux_CTD_sf"/>
</dbReference>
<feature type="domain" description="Cation efflux protein cytoplasmic" evidence="8">
    <location>
        <begin position="223"/>
        <end position="297"/>
    </location>
</feature>
<dbReference type="InterPro" id="IPR002524">
    <property type="entry name" value="Cation_efflux"/>
</dbReference>
<accession>A0A4Y8SDM9</accession>
<evidence type="ECO:0000313" key="9">
    <source>
        <dbReference type="EMBL" id="TFF36687.1"/>
    </source>
</evidence>
<keyword evidence="10" id="KW-1185">Reference proteome</keyword>
<dbReference type="GO" id="GO:0016020">
    <property type="term" value="C:membrane"/>
    <property type="evidence" value="ECO:0007669"/>
    <property type="project" value="UniProtKB-SubCell"/>
</dbReference>
<keyword evidence="5 6" id="KW-0472">Membrane</keyword>
<name>A0A4Y8SDM9_9SPHI</name>
<evidence type="ECO:0000256" key="1">
    <source>
        <dbReference type="ARBA" id="ARBA00004141"/>
    </source>
</evidence>
<organism evidence="9 10">
    <name type="scientific">Mucilaginibacter psychrotolerans</name>
    <dbReference type="NCBI Taxonomy" id="1524096"/>
    <lineage>
        <taxon>Bacteria</taxon>
        <taxon>Pseudomonadati</taxon>
        <taxon>Bacteroidota</taxon>
        <taxon>Sphingobacteriia</taxon>
        <taxon>Sphingobacteriales</taxon>
        <taxon>Sphingobacteriaceae</taxon>
        <taxon>Mucilaginibacter</taxon>
    </lineage>
</organism>
<dbReference type="OrthoDB" id="9806522at2"/>
<evidence type="ECO:0000256" key="2">
    <source>
        <dbReference type="ARBA" id="ARBA00022448"/>
    </source>
</evidence>